<dbReference type="EnsemblMetazoa" id="Aqu2.1.17285_001">
    <property type="protein sequence ID" value="Aqu2.1.17285_001"/>
    <property type="gene ID" value="Aqu2.1.17285"/>
</dbReference>
<dbReference type="AlphaFoldDB" id="A0A1X7TQQ7"/>
<evidence type="ECO:0000313" key="1">
    <source>
        <dbReference type="EnsemblMetazoa" id="Aqu2.1.17285_001"/>
    </source>
</evidence>
<reference evidence="1" key="1">
    <citation type="submission" date="2017-05" db="UniProtKB">
        <authorList>
            <consortium name="EnsemblMetazoa"/>
        </authorList>
    </citation>
    <scope>IDENTIFICATION</scope>
</reference>
<sequence length="45" mass="5598">MQCNYLIKLNYTYTLKWGALNEHDFLQHQVVLVHSMWHMFINIFR</sequence>
<proteinExistence type="predicted"/>
<organism evidence="1">
    <name type="scientific">Amphimedon queenslandica</name>
    <name type="common">Sponge</name>
    <dbReference type="NCBI Taxonomy" id="400682"/>
    <lineage>
        <taxon>Eukaryota</taxon>
        <taxon>Metazoa</taxon>
        <taxon>Porifera</taxon>
        <taxon>Demospongiae</taxon>
        <taxon>Heteroscleromorpha</taxon>
        <taxon>Haplosclerida</taxon>
        <taxon>Niphatidae</taxon>
        <taxon>Amphimedon</taxon>
    </lineage>
</organism>
<accession>A0A1X7TQQ7</accession>
<dbReference type="InParanoid" id="A0A1X7TQQ7"/>
<protein>
    <submittedName>
        <fullName evidence="1">Uncharacterized protein</fullName>
    </submittedName>
</protein>
<name>A0A1X7TQQ7_AMPQE</name>